<keyword evidence="1" id="KW-1133">Transmembrane helix</keyword>
<accession>A0A382BQW3</accession>
<keyword evidence="1" id="KW-0472">Membrane</keyword>
<gene>
    <name evidence="2" type="ORF">METZ01_LOCUS168656</name>
</gene>
<protein>
    <submittedName>
        <fullName evidence="2">Uncharacterized protein</fullName>
    </submittedName>
</protein>
<evidence type="ECO:0000256" key="1">
    <source>
        <dbReference type="SAM" id="Phobius"/>
    </source>
</evidence>
<dbReference type="EMBL" id="UINC01030809">
    <property type="protein sequence ID" value="SVB15802.1"/>
    <property type="molecule type" value="Genomic_DNA"/>
</dbReference>
<evidence type="ECO:0000313" key="2">
    <source>
        <dbReference type="EMBL" id="SVB15802.1"/>
    </source>
</evidence>
<keyword evidence="1" id="KW-0812">Transmembrane</keyword>
<feature type="non-terminal residue" evidence="2">
    <location>
        <position position="1"/>
    </location>
</feature>
<proteinExistence type="predicted"/>
<reference evidence="2" key="1">
    <citation type="submission" date="2018-05" db="EMBL/GenBank/DDBJ databases">
        <authorList>
            <person name="Lanie J.A."/>
            <person name="Ng W.-L."/>
            <person name="Kazmierczak K.M."/>
            <person name="Andrzejewski T.M."/>
            <person name="Davidsen T.M."/>
            <person name="Wayne K.J."/>
            <person name="Tettelin H."/>
            <person name="Glass J.I."/>
            <person name="Rusch D."/>
            <person name="Podicherti R."/>
            <person name="Tsui H.-C.T."/>
            <person name="Winkler M.E."/>
        </authorList>
    </citation>
    <scope>NUCLEOTIDE SEQUENCE</scope>
</reference>
<organism evidence="2">
    <name type="scientific">marine metagenome</name>
    <dbReference type="NCBI Taxonomy" id="408172"/>
    <lineage>
        <taxon>unclassified sequences</taxon>
        <taxon>metagenomes</taxon>
        <taxon>ecological metagenomes</taxon>
    </lineage>
</organism>
<sequence length="110" mass="12785">VDLTEKFLPSEKLLKKYENITLDNRGDSILVLTNLRIFVGNKFNLWDIPCKNIDYLERGFVPRFSPWWQLLFIPLSLIFIGNLVFFALFMLLSIARQYIKVDALTIGTSA</sequence>
<feature type="transmembrane region" description="Helical" evidence="1">
    <location>
        <begin position="67"/>
        <end position="92"/>
    </location>
</feature>
<name>A0A382BQW3_9ZZZZ</name>
<feature type="non-terminal residue" evidence="2">
    <location>
        <position position="110"/>
    </location>
</feature>
<dbReference type="AlphaFoldDB" id="A0A382BQW3"/>